<feature type="transmembrane region" description="Helical" evidence="2">
    <location>
        <begin position="29"/>
        <end position="52"/>
    </location>
</feature>
<evidence type="ECO:0000256" key="1">
    <source>
        <dbReference type="SAM" id="MobiDB-lite"/>
    </source>
</evidence>
<comment type="caution">
    <text evidence="3">The sequence shown here is derived from an EMBL/GenBank/DDBJ whole genome shotgun (WGS) entry which is preliminary data.</text>
</comment>
<evidence type="ECO:0000313" key="3">
    <source>
        <dbReference type="EMBL" id="MDI2098462.1"/>
    </source>
</evidence>
<evidence type="ECO:0000256" key="2">
    <source>
        <dbReference type="SAM" id="Phobius"/>
    </source>
</evidence>
<evidence type="ECO:0000313" key="4">
    <source>
        <dbReference type="Proteomes" id="UP001321506"/>
    </source>
</evidence>
<reference evidence="3 4" key="1">
    <citation type="submission" date="2023-04" db="EMBL/GenBank/DDBJ databases">
        <title>Klugiella caeni sp. nov. isolated from the sludge of biochemical tank.</title>
        <authorList>
            <person name="Geng K."/>
        </authorList>
    </citation>
    <scope>NUCLEOTIDE SEQUENCE [LARGE SCALE GENOMIC DNA]</scope>
    <source>
        <strain evidence="3 4">YN-L-19</strain>
    </source>
</reference>
<sequence>MTEPERQRDVEGASRDRSASRRSAPPWTAIGWVGLAVTCTYLLVSGIIGILLKG</sequence>
<organism evidence="3 4">
    <name type="scientific">Ruicaihuangia caeni</name>
    <dbReference type="NCBI Taxonomy" id="3042517"/>
    <lineage>
        <taxon>Bacteria</taxon>
        <taxon>Bacillati</taxon>
        <taxon>Actinomycetota</taxon>
        <taxon>Actinomycetes</taxon>
        <taxon>Micrococcales</taxon>
        <taxon>Microbacteriaceae</taxon>
        <taxon>Ruicaihuangia</taxon>
    </lineage>
</organism>
<dbReference type="RefSeq" id="WP_281488254.1">
    <property type="nucleotide sequence ID" value="NZ_CP159582.1"/>
</dbReference>
<dbReference type="Proteomes" id="UP001321506">
    <property type="component" value="Unassembled WGS sequence"/>
</dbReference>
<name>A0AAW6TBQ0_9MICO</name>
<keyword evidence="2" id="KW-0472">Membrane</keyword>
<feature type="compositionally biased region" description="Basic and acidic residues" evidence="1">
    <location>
        <begin position="1"/>
        <end position="19"/>
    </location>
</feature>
<dbReference type="EMBL" id="JASATX010000002">
    <property type="protein sequence ID" value="MDI2098462.1"/>
    <property type="molecule type" value="Genomic_DNA"/>
</dbReference>
<accession>A0AAW6TBQ0</accession>
<keyword evidence="2" id="KW-0812">Transmembrane</keyword>
<feature type="region of interest" description="Disordered" evidence="1">
    <location>
        <begin position="1"/>
        <end position="23"/>
    </location>
</feature>
<keyword evidence="4" id="KW-1185">Reference proteome</keyword>
<dbReference type="AlphaFoldDB" id="A0AAW6TBQ0"/>
<proteinExistence type="predicted"/>
<keyword evidence="2" id="KW-1133">Transmembrane helix</keyword>
<gene>
    <name evidence="3" type="ORF">QF206_05730</name>
</gene>
<protein>
    <submittedName>
        <fullName evidence="3">Uncharacterized protein</fullName>
    </submittedName>
</protein>